<organism evidence="4 5">
    <name type="scientific">Collybiopsis confluens</name>
    <dbReference type="NCBI Taxonomy" id="2823264"/>
    <lineage>
        <taxon>Eukaryota</taxon>
        <taxon>Fungi</taxon>
        <taxon>Dikarya</taxon>
        <taxon>Basidiomycota</taxon>
        <taxon>Agaricomycotina</taxon>
        <taxon>Agaricomycetes</taxon>
        <taxon>Agaricomycetidae</taxon>
        <taxon>Agaricales</taxon>
        <taxon>Marasmiineae</taxon>
        <taxon>Omphalotaceae</taxon>
        <taxon>Collybiopsis</taxon>
    </lineage>
</organism>
<evidence type="ECO:0000313" key="4">
    <source>
        <dbReference type="EMBL" id="KAF5388520.1"/>
    </source>
</evidence>
<gene>
    <name evidence="4" type="ORF">D9757_004690</name>
</gene>
<evidence type="ECO:0000256" key="1">
    <source>
        <dbReference type="ARBA" id="ARBA00007768"/>
    </source>
</evidence>
<dbReference type="AlphaFoldDB" id="A0A8H5MBM1"/>
<accession>A0A8H5MBM1</accession>
<protein>
    <recommendedName>
        <fullName evidence="2">Copper homeostasis protein cutC homolog</fullName>
    </recommendedName>
</protein>
<dbReference type="GO" id="GO:0005507">
    <property type="term" value="F:copper ion binding"/>
    <property type="evidence" value="ECO:0007669"/>
    <property type="project" value="TreeGrafter"/>
</dbReference>
<evidence type="ECO:0000256" key="3">
    <source>
        <dbReference type="SAM" id="MobiDB-lite"/>
    </source>
</evidence>
<dbReference type="InterPro" id="IPR036822">
    <property type="entry name" value="CutC-like_dom_sf"/>
</dbReference>
<reference evidence="4 5" key="1">
    <citation type="journal article" date="2020" name="ISME J.">
        <title>Uncovering the hidden diversity of litter-decomposition mechanisms in mushroom-forming fungi.</title>
        <authorList>
            <person name="Floudas D."/>
            <person name="Bentzer J."/>
            <person name="Ahren D."/>
            <person name="Johansson T."/>
            <person name="Persson P."/>
            <person name="Tunlid A."/>
        </authorList>
    </citation>
    <scope>NUCLEOTIDE SEQUENCE [LARGE SCALE GENOMIC DNA]</scope>
    <source>
        <strain evidence="4 5">CBS 406.79</strain>
    </source>
</reference>
<dbReference type="Gene3D" id="3.20.20.380">
    <property type="entry name" value="Copper homeostasis (CutC) domain"/>
    <property type="match status" value="1"/>
</dbReference>
<proteinExistence type="inferred from homology"/>
<dbReference type="PANTHER" id="PTHR12598:SF0">
    <property type="entry name" value="COPPER HOMEOSTASIS PROTEIN CUTC HOMOLOG"/>
    <property type="match status" value="1"/>
</dbReference>
<dbReference type="PANTHER" id="PTHR12598">
    <property type="entry name" value="COPPER HOMEOSTASIS PROTEIN CUTC"/>
    <property type="match status" value="1"/>
</dbReference>
<dbReference type="Pfam" id="PF03932">
    <property type="entry name" value="CutC"/>
    <property type="match status" value="1"/>
</dbReference>
<dbReference type="OrthoDB" id="7392499at2759"/>
<dbReference type="Proteomes" id="UP000518752">
    <property type="component" value="Unassembled WGS sequence"/>
</dbReference>
<feature type="compositionally biased region" description="Basic and acidic residues" evidence="3">
    <location>
        <begin position="148"/>
        <end position="175"/>
    </location>
</feature>
<dbReference type="InterPro" id="IPR005627">
    <property type="entry name" value="CutC-like"/>
</dbReference>
<dbReference type="SUPFAM" id="SSF110395">
    <property type="entry name" value="CutC-like"/>
    <property type="match status" value="1"/>
</dbReference>
<comment type="similarity">
    <text evidence="1">Belongs to the CutC family.</text>
</comment>
<feature type="region of interest" description="Disordered" evidence="3">
    <location>
        <begin position="137"/>
        <end position="182"/>
    </location>
</feature>
<comment type="caution">
    <text evidence="4">The sequence shown here is derived from an EMBL/GenBank/DDBJ whole genome shotgun (WGS) entry which is preliminary data.</text>
</comment>
<evidence type="ECO:0000256" key="2">
    <source>
        <dbReference type="ARBA" id="ARBA00019014"/>
    </source>
</evidence>
<sequence>MKSILFEICIDSVESALNAVHGGASRLELCGNLGVGGGTTPSLGLFKTVHKAIKPYNIPVMVMIRPRTGDFLYSDADMEVMLEDIRAFKELDVQGFVFGVLTREGRVDVERTRMCVSGWLLKANPTKSYCKQTLRRKLSQKSMLSSGFRHDQRRERGHDRHNEDRGSRSHPDKASGKQRRFTGTESPFSFCAVAKADRYHNRSRL</sequence>
<name>A0A8H5MBM1_9AGAR</name>
<dbReference type="EMBL" id="JAACJN010000029">
    <property type="protein sequence ID" value="KAF5388520.1"/>
    <property type="molecule type" value="Genomic_DNA"/>
</dbReference>
<evidence type="ECO:0000313" key="5">
    <source>
        <dbReference type="Proteomes" id="UP000518752"/>
    </source>
</evidence>
<keyword evidence="5" id="KW-1185">Reference proteome</keyword>